<dbReference type="Proteomes" id="UP000321353">
    <property type="component" value="Chromosome"/>
</dbReference>
<dbReference type="AlphaFoldDB" id="A0A5B9MEH4"/>
<proteinExistence type="predicted"/>
<accession>A0A5B9MEH4</accession>
<evidence type="ECO:0000256" key="1">
    <source>
        <dbReference type="SAM" id="MobiDB-lite"/>
    </source>
</evidence>
<protein>
    <submittedName>
        <fullName evidence="2">Uncharacterized protein</fullName>
    </submittedName>
</protein>
<dbReference type="EMBL" id="CP036264">
    <property type="protein sequence ID" value="QEF99498.1"/>
    <property type="molecule type" value="Genomic_DNA"/>
</dbReference>
<gene>
    <name evidence="2" type="ORF">Mal15_35630</name>
</gene>
<name>A0A5B9MEH4_9BACT</name>
<feature type="compositionally biased region" description="Polar residues" evidence="1">
    <location>
        <begin position="18"/>
        <end position="30"/>
    </location>
</feature>
<feature type="region of interest" description="Disordered" evidence="1">
    <location>
        <begin position="1"/>
        <end position="66"/>
    </location>
</feature>
<evidence type="ECO:0000313" key="2">
    <source>
        <dbReference type="EMBL" id="QEF99498.1"/>
    </source>
</evidence>
<evidence type="ECO:0000313" key="3">
    <source>
        <dbReference type="Proteomes" id="UP000321353"/>
    </source>
</evidence>
<keyword evidence="3" id="KW-1185">Reference proteome</keyword>
<sequence>MLPGTSDKVGGAGRKLAMTNQALRARSSAQELPPPIRHCPASDPTGGGTSKHDVSPTWTKSARLEPERPAIPSWSLSCTGCFTMHRFTVQRLLFLFSPFERPFRTEPSK</sequence>
<dbReference type="KEGG" id="smam:Mal15_35630"/>
<reference evidence="2 3" key="1">
    <citation type="submission" date="2019-02" db="EMBL/GenBank/DDBJ databases">
        <title>Planctomycetal bacteria perform biofilm scaping via a novel small molecule.</title>
        <authorList>
            <person name="Jeske O."/>
            <person name="Boedeker C."/>
            <person name="Wiegand S."/>
            <person name="Breitling P."/>
            <person name="Kallscheuer N."/>
            <person name="Jogler M."/>
            <person name="Rohde M."/>
            <person name="Petersen J."/>
            <person name="Medema M.H."/>
            <person name="Surup F."/>
            <person name="Jogler C."/>
        </authorList>
    </citation>
    <scope>NUCLEOTIDE SEQUENCE [LARGE SCALE GENOMIC DNA]</scope>
    <source>
        <strain evidence="2 3">Mal15</strain>
    </source>
</reference>
<organism evidence="2 3">
    <name type="scientific">Stieleria maiorica</name>
    <dbReference type="NCBI Taxonomy" id="2795974"/>
    <lineage>
        <taxon>Bacteria</taxon>
        <taxon>Pseudomonadati</taxon>
        <taxon>Planctomycetota</taxon>
        <taxon>Planctomycetia</taxon>
        <taxon>Pirellulales</taxon>
        <taxon>Pirellulaceae</taxon>
        <taxon>Stieleria</taxon>
    </lineage>
</organism>